<evidence type="ECO:0000256" key="1">
    <source>
        <dbReference type="SAM" id="MobiDB-lite"/>
    </source>
</evidence>
<feature type="compositionally biased region" description="Basic and acidic residues" evidence="1">
    <location>
        <begin position="107"/>
        <end position="123"/>
    </location>
</feature>
<name>A0A9P6KJI4_9PLEO</name>
<accession>A0A9P6KJI4</accession>
<sequence>MHPKSAPPPYLPPQKIKTKTPANCTSEDSTAYTHTHGTTLRPSAGQRDVWVDGGRRRTTMTRRKGEEKEKDEDEDKTNYNPNHKETPRLASLIADIDTYMAEQAAYERARRADPRSARPRADSRGTLFVDVDEEGGMVASYRHPRRSLRESAPSPAPSPRRGRWEDEDEDEASAQYVGSTTQAPPSRRRAQRAALPNEFYVGGCEGVYPRAMRRVEKPDGHMNFNPNPNPNMNMNMNMNVDTNKPLPPLPPEPETVHRKRRSVVEAVTAAVRKLCSSPTLQRTLDKSGMTYGVERWDGGLKRELLWSGQADDACQGPGLRLRIEMTSPVLRQLGVWFGWPWV</sequence>
<dbReference type="AlphaFoldDB" id="A0A9P6KJI4"/>
<reference evidence="2" key="1">
    <citation type="journal article" date="2020" name="Mol. Plant Microbe Interact.">
        <title>Genome Sequence of the Biocontrol Agent Coniothyrium minitans strain Conio (IMI 134523).</title>
        <authorList>
            <person name="Patel D."/>
            <person name="Shittu T.A."/>
            <person name="Baroncelli R."/>
            <person name="Muthumeenakshi S."/>
            <person name="Osborne T.H."/>
            <person name="Janganan T.K."/>
            <person name="Sreenivasaprasad S."/>
        </authorList>
    </citation>
    <scope>NUCLEOTIDE SEQUENCE</scope>
    <source>
        <strain evidence="2">Conio</strain>
    </source>
</reference>
<proteinExistence type="predicted"/>
<keyword evidence="3" id="KW-1185">Reference proteome</keyword>
<protein>
    <submittedName>
        <fullName evidence="2">Uncharacterized protein</fullName>
    </submittedName>
</protein>
<gene>
    <name evidence="2" type="ORF">PMIN01_13192</name>
</gene>
<evidence type="ECO:0000313" key="3">
    <source>
        <dbReference type="Proteomes" id="UP000756921"/>
    </source>
</evidence>
<feature type="compositionally biased region" description="Polar residues" evidence="1">
    <location>
        <begin position="20"/>
        <end position="41"/>
    </location>
</feature>
<comment type="caution">
    <text evidence="2">The sequence shown here is derived from an EMBL/GenBank/DDBJ whole genome shotgun (WGS) entry which is preliminary data.</text>
</comment>
<evidence type="ECO:0000313" key="2">
    <source>
        <dbReference type="EMBL" id="KAF9728812.1"/>
    </source>
</evidence>
<dbReference type="EMBL" id="WJXW01000018">
    <property type="protein sequence ID" value="KAF9728812.1"/>
    <property type="molecule type" value="Genomic_DNA"/>
</dbReference>
<feature type="region of interest" description="Disordered" evidence="1">
    <location>
        <begin position="1"/>
        <end position="88"/>
    </location>
</feature>
<organism evidence="2 3">
    <name type="scientific">Paraphaeosphaeria minitans</name>
    <dbReference type="NCBI Taxonomy" id="565426"/>
    <lineage>
        <taxon>Eukaryota</taxon>
        <taxon>Fungi</taxon>
        <taxon>Dikarya</taxon>
        <taxon>Ascomycota</taxon>
        <taxon>Pezizomycotina</taxon>
        <taxon>Dothideomycetes</taxon>
        <taxon>Pleosporomycetidae</taxon>
        <taxon>Pleosporales</taxon>
        <taxon>Massarineae</taxon>
        <taxon>Didymosphaeriaceae</taxon>
        <taxon>Paraphaeosphaeria</taxon>
    </lineage>
</organism>
<feature type="region of interest" description="Disordered" evidence="1">
    <location>
        <begin position="107"/>
        <end position="191"/>
    </location>
</feature>
<feature type="compositionally biased region" description="Pro residues" evidence="1">
    <location>
        <begin position="1"/>
        <end position="12"/>
    </location>
</feature>
<dbReference type="Proteomes" id="UP000756921">
    <property type="component" value="Unassembled WGS sequence"/>
</dbReference>